<evidence type="ECO:0000256" key="6">
    <source>
        <dbReference type="ARBA" id="ARBA00022840"/>
    </source>
</evidence>
<evidence type="ECO:0000256" key="2">
    <source>
        <dbReference type="ARBA" id="ARBA00022490"/>
    </source>
</evidence>
<evidence type="ECO:0000256" key="9">
    <source>
        <dbReference type="ARBA" id="ARBA00023157"/>
    </source>
</evidence>
<keyword evidence="2 11" id="KW-0963">Cytoplasm</keyword>
<dbReference type="Proteomes" id="UP000287908">
    <property type="component" value="Unassembled WGS sequence"/>
</dbReference>
<proteinExistence type="inferred from homology"/>
<dbReference type="HAMAP" id="MF_00021">
    <property type="entry name" value="ThiI"/>
    <property type="match status" value="1"/>
</dbReference>
<reference evidence="14 15" key="1">
    <citation type="journal article" date="2011" name="Front. Microbiol.">
        <title>Genomic signatures of strain selection and enhancement in Bacillus atrophaeus var. globigii, a historical biowarfare simulant.</title>
        <authorList>
            <person name="Gibbons H.S."/>
            <person name="Broomall S.M."/>
            <person name="McNew L.A."/>
            <person name="Daligault H."/>
            <person name="Chapman C."/>
            <person name="Bruce D."/>
            <person name="Karavis M."/>
            <person name="Krepps M."/>
            <person name="McGregor P.A."/>
            <person name="Hong C."/>
            <person name="Park K.H."/>
            <person name="Akmal A."/>
            <person name="Feldman A."/>
            <person name="Lin J.S."/>
            <person name="Chang W.E."/>
            <person name="Higgs B.W."/>
            <person name="Demirev P."/>
            <person name="Lindquist J."/>
            <person name="Liem A."/>
            <person name="Fochler E."/>
            <person name="Read T.D."/>
            <person name="Tapia R."/>
            <person name="Johnson S."/>
            <person name="Bishop-Lilly K.A."/>
            <person name="Detter C."/>
            <person name="Han C."/>
            <person name="Sozhamannan S."/>
            <person name="Rosenzweig C.N."/>
            <person name="Skowronski E.W."/>
        </authorList>
    </citation>
    <scope>NUCLEOTIDE SEQUENCE [LARGE SCALE GENOMIC DNA]</scope>
    <source>
        <strain evidence="14 15">CL-SP19</strain>
    </source>
</reference>
<dbReference type="InterPro" id="IPR026340">
    <property type="entry name" value="THII_Thiazole_biosynth_dom"/>
</dbReference>
<dbReference type="GO" id="GO:0000049">
    <property type="term" value="F:tRNA binding"/>
    <property type="evidence" value="ECO:0007669"/>
    <property type="project" value="UniProtKB-UniRule"/>
</dbReference>
<dbReference type="Gene3D" id="3.40.50.620">
    <property type="entry name" value="HUPs"/>
    <property type="match status" value="1"/>
</dbReference>
<dbReference type="InterPro" id="IPR036873">
    <property type="entry name" value="Rhodanese-like_dom_sf"/>
</dbReference>
<dbReference type="NCBIfam" id="TIGR04271">
    <property type="entry name" value="ThiI_C_thiazole"/>
    <property type="match status" value="1"/>
</dbReference>
<dbReference type="Gene3D" id="3.40.250.10">
    <property type="entry name" value="Rhodanese-like domain"/>
    <property type="match status" value="1"/>
</dbReference>
<evidence type="ECO:0000256" key="10">
    <source>
        <dbReference type="ARBA" id="ARBA00023284"/>
    </source>
</evidence>
<dbReference type="Pfam" id="PF00581">
    <property type="entry name" value="Rhodanese"/>
    <property type="match status" value="1"/>
</dbReference>
<dbReference type="InterPro" id="IPR020536">
    <property type="entry name" value="ThiI_AANH"/>
</dbReference>
<dbReference type="SUPFAM" id="SSF52821">
    <property type="entry name" value="Rhodanese/Cell cycle control phosphatase"/>
    <property type="match status" value="1"/>
</dbReference>
<dbReference type="SUPFAM" id="SSF52402">
    <property type="entry name" value="Adenine nucleotide alpha hydrolases-like"/>
    <property type="match status" value="1"/>
</dbReference>
<dbReference type="GO" id="GO:0140741">
    <property type="term" value="F:tRNA-uracil-4 sulfurtransferase activity"/>
    <property type="evidence" value="ECO:0007669"/>
    <property type="project" value="UniProtKB-EC"/>
</dbReference>
<dbReference type="EC" id="2.8.1.4" evidence="11"/>
<dbReference type="Gene3D" id="3.30.2130.30">
    <property type="match status" value="1"/>
</dbReference>
<evidence type="ECO:0000256" key="8">
    <source>
        <dbReference type="ARBA" id="ARBA00022977"/>
    </source>
</evidence>
<comment type="catalytic activity">
    <reaction evidence="11">
        <text>[ThiI sulfur-carrier protein]-S-sulfanyl-L-cysteine + a uridine in tRNA + 2 reduced [2Fe-2S]-[ferredoxin] + ATP + H(+) = [ThiI sulfur-carrier protein]-L-cysteine + a 4-thiouridine in tRNA + 2 oxidized [2Fe-2S]-[ferredoxin] + AMP + diphosphate</text>
        <dbReference type="Rhea" id="RHEA:24176"/>
        <dbReference type="Rhea" id="RHEA-COMP:10000"/>
        <dbReference type="Rhea" id="RHEA-COMP:10001"/>
        <dbReference type="Rhea" id="RHEA-COMP:13337"/>
        <dbReference type="Rhea" id="RHEA-COMP:13338"/>
        <dbReference type="Rhea" id="RHEA-COMP:13339"/>
        <dbReference type="Rhea" id="RHEA-COMP:13340"/>
        <dbReference type="ChEBI" id="CHEBI:15378"/>
        <dbReference type="ChEBI" id="CHEBI:29950"/>
        <dbReference type="ChEBI" id="CHEBI:30616"/>
        <dbReference type="ChEBI" id="CHEBI:33019"/>
        <dbReference type="ChEBI" id="CHEBI:33737"/>
        <dbReference type="ChEBI" id="CHEBI:33738"/>
        <dbReference type="ChEBI" id="CHEBI:61963"/>
        <dbReference type="ChEBI" id="CHEBI:65315"/>
        <dbReference type="ChEBI" id="CHEBI:136798"/>
        <dbReference type="ChEBI" id="CHEBI:456215"/>
        <dbReference type="EC" id="2.8.1.4"/>
    </reaction>
</comment>
<name>A0A432ZDP3_9GAMM</name>
<evidence type="ECO:0000256" key="7">
    <source>
        <dbReference type="ARBA" id="ARBA00022884"/>
    </source>
</evidence>
<feature type="binding site" evidence="11">
    <location>
        <begin position="189"/>
        <end position="190"/>
    </location>
    <ligand>
        <name>ATP</name>
        <dbReference type="ChEBI" id="CHEBI:30616"/>
    </ligand>
</feature>
<dbReference type="CDD" id="cd01712">
    <property type="entry name" value="PPase_ThiI"/>
    <property type="match status" value="1"/>
</dbReference>
<keyword evidence="4 11" id="KW-0808">Transferase</keyword>
<dbReference type="InterPro" id="IPR049961">
    <property type="entry name" value="ThiI_N"/>
</dbReference>
<dbReference type="InterPro" id="IPR003720">
    <property type="entry name" value="tRNA_STrfase"/>
</dbReference>
<feature type="domain" description="Rhodanese" evidence="12">
    <location>
        <begin position="415"/>
        <end position="488"/>
    </location>
</feature>
<keyword evidence="10" id="KW-0676">Redox-active center</keyword>
<keyword evidence="5 11" id="KW-0547">Nucleotide-binding</keyword>
<feature type="binding site" evidence="11">
    <location>
        <position position="271"/>
    </location>
    <ligand>
        <name>ATP</name>
        <dbReference type="ChEBI" id="CHEBI:30616"/>
    </ligand>
</feature>
<dbReference type="GO" id="GO:0004810">
    <property type="term" value="F:CCA tRNA nucleotidyltransferase activity"/>
    <property type="evidence" value="ECO:0007669"/>
    <property type="project" value="InterPro"/>
</dbReference>
<dbReference type="PANTHER" id="PTHR43209">
    <property type="entry name" value="TRNA SULFURTRANSFERASE"/>
    <property type="match status" value="1"/>
</dbReference>
<sequence>MKFVVRLHAEITIKSRSVRKRHGKVLTNNLRKVLAHPQADTLVKWLWDRIEVTAEPVTDADREQVRRHITQGLQNTPGISWFAEVEERPLSDFETLAQWVGDRWLQSIEQRSFVVRVKRKGHHDFNSQQLERYIGGYLLEHSDNARVKLKHADVEINLQIIDKNIQLVGSRQEGLGGFPIPTQETVVSLMSGGFDSSVASYEFIRRGARTHFCFFNLGGDAHEVAVRQISHYLWQRFSASHPIKFVSVDFAPVVEDILKHCDNGLMGVVLKRQMLRAAARVARYLKAQALVTGEAIGQVSSQTLSNLKVIDSATDALVLRPLITRDKQEIVDVAKKIGTEPLAKSIPEYCGVISNKPTVRAIPDEVEAEESKLDMELLKQVVNDAQVLTMTEIGAAAEQQARLEPEVTSADLDRVVIDIRNSDEIEEKPLQTDLHVLEIPFFKLQSEFVNLDADKHYLLYCAQGVMSKMQALLLQEAGYNNVSVYSDQ</sequence>
<keyword evidence="15" id="KW-1185">Reference proteome</keyword>
<comment type="caution">
    <text evidence="11">Lacks conserved residue(s) required for the propagation of feature annotation.</text>
</comment>
<evidence type="ECO:0000256" key="11">
    <source>
        <dbReference type="HAMAP-Rule" id="MF_00021"/>
    </source>
</evidence>
<dbReference type="OrthoDB" id="9773948at2"/>
<feature type="binding site" evidence="11">
    <location>
        <position position="302"/>
    </location>
    <ligand>
        <name>ATP</name>
        <dbReference type="ChEBI" id="CHEBI:30616"/>
    </ligand>
</feature>
<dbReference type="InterPro" id="IPR001763">
    <property type="entry name" value="Rhodanese-like_dom"/>
</dbReference>
<dbReference type="GO" id="GO:0005829">
    <property type="term" value="C:cytosol"/>
    <property type="evidence" value="ECO:0007669"/>
    <property type="project" value="TreeGrafter"/>
</dbReference>
<accession>A0A432ZDP3</accession>
<dbReference type="GO" id="GO:0002937">
    <property type="term" value="P:tRNA 4-thiouridine biosynthesis"/>
    <property type="evidence" value="ECO:0007669"/>
    <property type="project" value="TreeGrafter"/>
</dbReference>
<feature type="binding site" evidence="11">
    <location>
        <position position="293"/>
    </location>
    <ligand>
        <name>ATP</name>
        <dbReference type="ChEBI" id="CHEBI:30616"/>
    </ligand>
</feature>
<dbReference type="SUPFAM" id="SSF143437">
    <property type="entry name" value="THUMP domain-like"/>
    <property type="match status" value="1"/>
</dbReference>
<gene>
    <name evidence="11" type="primary">thiI</name>
    <name evidence="14" type="ORF">CWI81_09945</name>
</gene>
<keyword evidence="9" id="KW-1015">Disulfide bond</keyword>
<dbReference type="GO" id="GO:0052837">
    <property type="term" value="P:thiazole biosynthetic process"/>
    <property type="evidence" value="ECO:0007669"/>
    <property type="project" value="InterPro"/>
</dbReference>
<comment type="pathway">
    <text evidence="11">Cofactor biosynthesis; thiamine diphosphate biosynthesis.</text>
</comment>
<dbReference type="Pfam" id="PF02926">
    <property type="entry name" value="THUMP"/>
    <property type="match status" value="1"/>
</dbReference>
<evidence type="ECO:0000256" key="5">
    <source>
        <dbReference type="ARBA" id="ARBA00022741"/>
    </source>
</evidence>
<feature type="active site" description="Cysteine persulfide intermediate" evidence="11">
    <location>
        <position position="461"/>
    </location>
</feature>
<dbReference type="Pfam" id="PF02568">
    <property type="entry name" value="ThiI"/>
    <property type="match status" value="1"/>
</dbReference>
<keyword evidence="6 11" id="KW-0067">ATP-binding</keyword>
<dbReference type="PROSITE" id="PS51165">
    <property type="entry name" value="THUMP"/>
    <property type="match status" value="1"/>
</dbReference>
<organism evidence="14 15">
    <name type="scientific">Idiomarina seosinensis</name>
    <dbReference type="NCBI Taxonomy" id="281739"/>
    <lineage>
        <taxon>Bacteria</taxon>
        <taxon>Pseudomonadati</taxon>
        <taxon>Pseudomonadota</taxon>
        <taxon>Gammaproteobacteria</taxon>
        <taxon>Alteromonadales</taxon>
        <taxon>Idiomarinaceae</taxon>
        <taxon>Idiomarina</taxon>
    </lineage>
</organism>
<dbReference type="NCBIfam" id="TIGR00342">
    <property type="entry name" value="tRNA uracil 4-sulfurtransferase ThiI"/>
    <property type="match status" value="1"/>
</dbReference>
<evidence type="ECO:0000313" key="14">
    <source>
        <dbReference type="EMBL" id="RUO75492.1"/>
    </source>
</evidence>
<dbReference type="CDD" id="cd00158">
    <property type="entry name" value="RHOD"/>
    <property type="match status" value="1"/>
</dbReference>
<evidence type="ECO:0000256" key="4">
    <source>
        <dbReference type="ARBA" id="ARBA00022679"/>
    </source>
</evidence>
<feature type="domain" description="THUMP" evidence="13">
    <location>
        <begin position="67"/>
        <end position="171"/>
    </location>
</feature>
<dbReference type="EMBL" id="PIQF01000003">
    <property type="protein sequence ID" value="RUO75492.1"/>
    <property type="molecule type" value="Genomic_DNA"/>
</dbReference>
<dbReference type="InterPro" id="IPR050102">
    <property type="entry name" value="tRNA_sulfurtransferase_ThiI"/>
</dbReference>
<evidence type="ECO:0000313" key="15">
    <source>
        <dbReference type="Proteomes" id="UP000287908"/>
    </source>
</evidence>
<comment type="caution">
    <text evidence="14">The sequence shown here is derived from an EMBL/GenBank/DDBJ whole genome shotgun (WGS) entry which is preliminary data.</text>
</comment>
<evidence type="ECO:0000256" key="1">
    <source>
        <dbReference type="ARBA" id="ARBA00004496"/>
    </source>
</evidence>
<dbReference type="InterPro" id="IPR004114">
    <property type="entry name" value="THUMP_dom"/>
</dbReference>
<dbReference type="PROSITE" id="PS50206">
    <property type="entry name" value="RHODANESE_3"/>
    <property type="match status" value="1"/>
</dbReference>
<dbReference type="CDD" id="cd11716">
    <property type="entry name" value="THUMP_ThiI"/>
    <property type="match status" value="1"/>
</dbReference>
<dbReference type="InterPro" id="IPR014729">
    <property type="entry name" value="Rossmann-like_a/b/a_fold"/>
</dbReference>
<keyword evidence="3 11" id="KW-0820">tRNA-binding</keyword>
<comment type="similarity">
    <text evidence="11">Belongs to the ThiI family.</text>
</comment>
<dbReference type="InterPro" id="IPR049962">
    <property type="entry name" value="THUMP_ThiI"/>
</dbReference>
<dbReference type="GO" id="GO:0005524">
    <property type="term" value="F:ATP binding"/>
    <property type="evidence" value="ECO:0007669"/>
    <property type="project" value="UniProtKB-UniRule"/>
</dbReference>
<dbReference type="PANTHER" id="PTHR43209:SF1">
    <property type="entry name" value="TRNA SULFURTRANSFERASE"/>
    <property type="match status" value="1"/>
</dbReference>
<dbReference type="RefSeq" id="WP_126785340.1">
    <property type="nucleotide sequence ID" value="NZ_PIQF01000003.1"/>
</dbReference>
<dbReference type="GO" id="GO:0009228">
    <property type="term" value="P:thiamine biosynthetic process"/>
    <property type="evidence" value="ECO:0007669"/>
    <property type="project" value="UniProtKB-KW"/>
</dbReference>
<keyword evidence="7 11" id="KW-0694">RNA-binding</keyword>
<dbReference type="GO" id="GO:0009229">
    <property type="term" value="P:thiamine diphosphate biosynthetic process"/>
    <property type="evidence" value="ECO:0007669"/>
    <property type="project" value="UniProtKB-UniRule"/>
</dbReference>
<evidence type="ECO:0000259" key="12">
    <source>
        <dbReference type="PROSITE" id="PS50206"/>
    </source>
</evidence>
<dbReference type="AlphaFoldDB" id="A0A432ZDP3"/>
<keyword evidence="8 11" id="KW-0784">Thiamine biosynthesis</keyword>
<comment type="function">
    <text evidence="11">Catalyzes the ATP-dependent transfer of a sulfur to tRNA to produce 4-thiouridine in position 8 of tRNAs, which functions as a near-UV photosensor. Also catalyzes the transfer of sulfur to the sulfur carrier protein ThiS, forming ThiS-thiocarboxylate. This is a step in the synthesis of thiazole, in the thiamine biosynthesis pathway. The sulfur is donated as persulfide by IscS.</text>
</comment>
<evidence type="ECO:0000256" key="3">
    <source>
        <dbReference type="ARBA" id="ARBA00022555"/>
    </source>
</evidence>
<comment type="subcellular location">
    <subcellularLocation>
        <location evidence="1 11">Cytoplasm</location>
    </subcellularLocation>
</comment>
<protein>
    <recommendedName>
        <fullName evidence="11">tRNA sulfurtransferase</fullName>
        <ecNumber evidence="11">2.8.1.4</ecNumber>
    </recommendedName>
    <alternativeName>
        <fullName evidence="11">Sulfur carrier protein ThiS sulfurtransferase</fullName>
    </alternativeName>
    <alternativeName>
        <fullName evidence="11">Thiamine biosynthesis protein ThiI</fullName>
    </alternativeName>
    <alternativeName>
        <fullName evidence="11">tRNA 4-thiouridine synthase</fullName>
    </alternativeName>
</protein>
<comment type="catalytic activity">
    <reaction evidence="11">
        <text>[ThiS sulfur-carrier protein]-C-terminal Gly-Gly-AMP + S-sulfanyl-L-cysteinyl-[cysteine desulfurase] + AH2 = [ThiS sulfur-carrier protein]-C-terminal-Gly-aminoethanethioate + L-cysteinyl-[cysteine desulfurase] + A + AMP + 2 H(+)</text>
        <dbReference type="Rhea" id="RHEA:43340"/>
        <dbReference type="Rhea" id="RHEA-COMP:12157"/>
        <dbReference type="Rhea" id="RHEA-COMP:12158"/>
        <dbReference type="Rhea" id="RHEA-COMP:12910"/>
        <dbReference type="Rhea" id="RHEA-COMP:19908"/>
        <dbReference type="ChEBI" id="CHEBI:13193"/>
        <dbReference type="ChEBI" id="CHEBI:15378"/>
        <dbReference type="ChEBI" id="CHEBI:17499"/>
        <dbReference type="ChEBI" id="CHEBI:29950"/>
        <dbReference type="ChEBI" id="CHEBI:61963"/>
        <dbReference type="ChEBI" id="CHEBI:90618"/>
        <dbReference type="ChEBI" id="CHEBI:232372"/>
        <dbReference type="ChEBI" id="CHEBI:456215"/>
    </reaction>
</comment>
<dbReference type="UniPathway" id="UPA00060"/>
<evidence type="ECO:0000259" key="13">
    <source>
        <dbReference type="PROSITE" id="PS51165"/>
    </source>
</evidence>
<dbReference type="SMART" id="SM00981">
    <property type="entry name" value="THUMP"/>
    <property type="match status" value="1"/>
</dbReference>